<feature type="chain" id="PRO_5046353766" evidence="1">
    <location>
        <begin position="19"/>
        <end position="223"/>
    </location>
</feature>
<dbReference type="InterPro" id="IPR021255">
    <property type="entry name" value="DUF2807"/>
</dbReference>
<evidence type="ECO:0000259" key="2">
    <source>
        <dbReference type="Pfam" id="PF10988"/>
    </source>
</evidence>
<evidence type="ECO:0000256" key="1">
    <source>
        <dbReference type="SAM" id="SignalP"/>
    </source>
</evidence>
<accession>A0ABU3C8P4</accession>
<name>A0ABU3C8P4_9FLAO</name>
<feature type="signal peptide" evidence="1">
    <location>
        <begin position="1"/>
        <end position="18"/>
    </location>
</feature>
<reference evidence="3 4" key="1">
    <citation type="submission" date="2023-09" db="EMBL/GenBank/DDBJ databases">
        <authorList>
            <person name="Rey-Velasco X."/>
        </authorList>
    </citation>
    <scope>NUCLEOTIDE SEQUENCE [LARGE SCALE GENOMIC DNA]</scope>
    <source>
        <strain evidence="3 4">F363</strain>
    </source>
</reference>
<dbReference type="Proteomes" id="UP001262889">
    <property type="component" value="Unassembled WGS sequence"/>
</dbReference>
<keyword evidence="1" id="KW-0732">Signal</keyword>
<evidence type="ECO:0000313" key="3">
    <source>
        <dbReference type="EMBL" id="MDT0642701.1"/>
    </source>
</evidence>
<proteinExistence type="predicted"/>
<comment type="caution">
    <text evidence="3">The sequence shown here is derived from an EMBL/GenBank/DDBJ whole genome shotgun (WGS) entry which is preliminary data.</text>
</comment>
<sequence>MKNLLVVLTLLCGSIGLAQEVVHNLDNFEELKVSNGLQITLSKSNVNKAVVTGENREDVEFEVRNGVLKIKKSIDNIWKDEDVHIKVFYTEIHKLSAVQNATIRIQNPVKQGNLELESQEGAEIHANIEVNQLTAKAVTGGEIDVEGTAGHQEISIRAGGKFYGGNLRSRNTNVDISAGGVADINASKQVVAKVRAGGVVNVYGNPEVIDKQTLFGGKVISKN</sequence>
<dbReference type="RefSeq" id="WP_311534332.1">
    <property type="nucleotide sequence ID" value="NZ_JAVRHQ010000007.1"/>
</dbReference>
<dbReference type="Pfam" id="PF10988">
    <property type="entry name" value="DUF2807"/>
    <property type="match status" value="1"/>
</dbReference>
<feature type="domain" description="Putative auto-transporter adhesin head GIN" evidence="2">
    <location>
        <begin position="27"/>
        <end position="206"/>
    </location>
</feature>
<gene>
    <name evidence="3" type="ORF">RM553_07630</name>
</gene>
<protein>
    <submittedName>
        <fullName evidence="3">Head GIN domain-containing protein</fullName>
    </submittedName>
</protein>
<dbReference type="Gene3D" id="2.160.20.120">
    <property type="match status" value="1"/>
</dbReference>
<organism evidence="3 4">
    <name type="scientific">Autumnicola tepida</name>
    <dbReference type="NCBI Taxonomy" id="3075595"/>
    <lineage>
        <taxon>Bacteria</taxon>
        <taxon>Pseudomonadati</taxon>
        <taxon>Bacteroidota</taxon>
        <taxon>Flavobacteriia</taxon>
        <taxon>Flavobacteriales</taxon>
        <taxon>Flavobacteriaceae</taxon>
        <taxon>Autumnicola</taxon>
    </lineage>
</organism>
<keyword evidence="4" id="KW-1185">Reference proteome</keyword>
<evidence type="ECO:0000313" key="4">
    <source>
        <dbReference type="Proteomes" id="UP001262889"/>
    </source>
</evidence>
<dbReference type="EMBL" id="JAVRHQ010000007">
    <property type="protein sequence ID" value="MDT0642701.1"/>
    <property type="molecule type" value="Genomic_DNA"/>
</dbReference>